<dbReference type="AlphaFoldDB" id="D3APX2"/>
<evidence type="ECO:0000313" key="1">
    <source>
        <dbReference type="EMBL" id="EFC96121.1"/>
    </source>
</evidence>
<dbReference type="EMBL" id="ACIO01000615">
    <property type="protein sequence ID" value="EFC96121.1"/>
    <property type="molecule type" value="Genomic_DNA"/>
</dbReference>
<dbReference type="HOGENOM" id="CLU_3136527_0_0_9"/>
<gene>
    <name evidence="1" type="ORF">CLOSTHATH_05676</name>
</gene>
<evidence type="ECO:0000313" key="2">
    <source>
        <dbReference type="Proteomes" id="UP000004968"/>
    </source>
</evidence>
<protein>
    <submittedName>
        <fullName evidence="1">Uncharacterized protein</fullName>
    </submittedName>
</protein>
<comment type="caution">
    <text evidence="1">The sequence shown here is derived from an EMBL/GenBank/DDBJ whole genome shotgun (WGS) entry which is preliminary data.</text>
</comment>
<proteinExistence type="predicted"/>
<sequence>MISVFYKGRRAPVTDGETIGNRSPAIFLIINCQNFVRYIEKRENFMYAK</sequence>
<accession>D3APX2</accession>
<reference evidence="1 2" key="1">
    <citation type="submission" date="2010-01" db="EMBL/GenBank/DDBJ databases">
        <authorList>
            <person name="Weinstock G."/>
            <person name="Sodergren E."/>
            <person name="Clifton S."/>
            <person name="Fulton L."/>
            <person name="Fulton B."/>
            <person name="Courtney L."/>
            <person name="Fronick C."/>
            <person name="Harrison M."/>
            <person name="Strong C."/>
            <person name="Farmer C."/>
            <person name="Delahaunty K."/>
            <person name="Markovic C."/>
            <person name="Hall O."/>
            <person name="Minx P."/>
            <person name="Tomlinson C."/>
            <person name="Mitreva M."/>
            <person name="Nelson J."/>
            <person name="Hou S."/>
            <person name="Wollam A."/>
            <person name="Pepin K.H."/>
            <person name="Johnson M."/>
            <person name="Bhonagiri V."/>
            <person name="Nash W.E."/>
            <person name="Warren W."/>
            <person name="Chinwalla A."/>
            <person name="Mardis E.R."/>
            <person name="Wilson R.K."/>
        </authorList>
    </citation>
    <scope>NUCLEOTIDE SEQUENCE [LARGE SCALE GENOMIC DNA]</scope>
    <source>
        <strain evidence="1 2">DSM 13479</strain>
    </source>
</reference>
<organism evidence="1 2">
    <name type="scientific">Hungatella hathewayi DSM 13479</name>
    <dbReference type="NCBI Taxonomy" id="566550"/>
    <lineage>
        <taxon>Bacteria</taxon>
        <taxon>Bacillati</taxon>
        <taxon>Bacillota</taxon>
        <taxon>Clostridia</taxon>
        <taxon>Lachnospirales</taxon>
        <taxon>Lachnospiraceae</taxon>
        <taxon>Hungatella</taxon>
    </lineage>
</organism>
<dbReference type="Proteomes" id="UP000004968">
    <property type="component" value="Unassembled WGS sequence"/>
</dbReference>
<name>D3APX2_9FIRM</name>